<keyword evidence="4 7" id="KW-0238">DNA-binding</keyword>
<proteinExistence type="predicted"/>
<dbReference type="Pfam" id="PF00072">
    <property type="entry name" value="Response_reg"/>
    <property type="match status" value="1"/>
</dbReference>
<comment type="caution">
    <text evidence="10">The sequence shown here is derived from an EMBL/GenBank/DDBJ whole genome shotgun (WGS) entry which is preliminary data.</text>
</comment>
<name>A0A9X2HG13_9MICC</name>
<dbReference type="PANTHER" id="PTHR48111:SF1">
    <property type="entry name" value="TWO-COMPONENT RESPONSE REGULATOR ORR33"/>
    <property type="match status" value="1"/>
</dbReference>
<dbReference type="Pfam" id="PF00486">
    <property type="entry name" value="Trans_reg_C"/>
    <property type="match status" value="1"/>
</dbReference>
<dbReference type="GO" id="GO:0000156">
    <property type="term" value="F:phosphorelay response regulator activity"/>
    <property type="evidence" value="ECO:0007669"/>
    <property type="project" value="TreeGrafter"/>
</dbReference>
<dbReference type="GO" id="GO:0032993">
    <property type="term" value="C:protein-DNA complex"/>
    <property type="evidence" value="ECO:0007669"/>
    <property type="project" value="TreeGrafter"/>
</dbReference>
<protein>
    <submittedName>
        <fullName evidence="10">Response regulator transcription factor</fullName>
    </submittedName>
</protein>
<evidence type="ECO:0000259" key="8">
    <source>
        <dbReference type="PROSITE" id="PS50110"/>
    </source>
</evidence>
<keyword evidence="5" id="KW-0804">Transcription</keyword>
<evidence type="ECO:0000256" key="3">
    <source>
        <dbReference type="ARBA" id="ARBA00023015"/>
    </source>
</evidence>
<dbReference type="Gene3D" id="3.40.50.2300">
    <property type="match status" value="1"/>
</dbReference>
<dbReference type="GO" id="GO:0006355">
    <property type="term" value="P:regulation of DNA-templated transcription"/>
    <property type="evidence" value="ECO:0007669"/>
    <property type="project" value="InterPro"/>
</dbReference>
<evidence type="ECO:0000256" key="1">
    <source>
        <dbReference type="ARBA" id="ARBA00022553"/>
    </source>
</evidence>
<evidence type="ECO:0000256" key="2">
    <source>
        <dbReference type="ARBA" id="ARBA00023012"/>
    </source>
</evidence>
<organism evidence="10 11">
    <name type="scientific">Rothia santali</name>
    <dbReference type="NCBI Taxonomy" id="2949643"/>
    <lineage>
        <taxon>Bacteria</taxon>
        <taxon>Bacillati</taxon>
        <taxon>Actinomycetota</taxon>
        <taxon>Actinomycetes</taxon>
        <taxon>Micrococcales</taxon>
        <taxon>Micrococcaceae</taxon>
        <taxon>Rothia</taxon>
    </lineage>
</organism>
<dbReference type="Gene3D" id="1.10.10.10">
    <property type="entry name" value="Winged helix-like DNA-binding domain superfamily/Winged helix DNA-binding domain"/>
    <property type="match status" value="1"/>
</dbReference>
<dbReference type="Gene3D" id="6.10.250.690">
    <property type="match status" value="1"/>
</dbReference>
<feature type="domain" description="OmpR/PhoB-type" evidence="9">
    <location>
        <begin position="173"/>
        <end position="279"/>
    </location>
</feature>
<dbReference type="EMBL" id="JANAFB010000033">
    <property type="protein sequence ID" value="MCP3426679.1"/>
    <property type="molecule type" value="Genomic_DNA"/>
</dbReference>
<dbReference type="PANTHER" id="PTHR48111">
    <property type="entry name" value="REGULATOR OF RPOS"/>
    <property type="match status" value="1"/>
</dbReference>
<dbReference type="SUPFAM" id="SSF52172">
    <property type="entry name" value="CheY-like"/>
    <property type="match status" value="1"/>
</dbReference>
<evidence type="ECO:0000256" key="6">
    <source>
        <dbReference type="PROSITE-ProRule" id="PRU00169"/>
    </source>
</evidence>
<dbReference type="GO" id="GO:0000976">
    <property type="term" value="F:transcription cis-regulatory region binding"/>
    <property type="evidence" value="ECO:0007669"/>
    <property type="project" value="TreeGrafter"/>
</dbReference>
<feature type="DNA-binding region" description="OmpR/PhoB-type" evidence="7">
    <location>
        <begin position="173"/>
        <end position="279"/>
    </location>
</feature>
<dbReference type="InterPro" id="IPR039420">
    <property type="entry name" value="WalR-like"/>
</dbReference>
<dbReference type="InterPro" id="IPR016032">
    <property type="entry name" value="Sig_transdc_resp-reg_C-effctor"/>
</dbReference>
<evidence type="ECO:0000259" key="9">
    <source>
        <dbReference type="PROSITE" id="PS51755"/>
    </source>
</evidence>
<evidence type="ECO:0000256" key="7">
    <source>
        <dbReference type="PROSITE-ProRule" id="PRU01091"/>
    </source>
</evidence>
<dbReference type="PROSITE" id="PS51755">
    <property type="entry name" value="OMPR_PHOB"/>
    <property type="match status" value="1"/>
</dbReference>
<dbReference type="RefSeq" id="WP_254167671.1">
    <property type="nucleotide sequence ID" value="NZ_JANAFB010000033.1"/>
</dbReference>
<dbReference type="InterPro" id="IPR001789">
    <property type="entry name" value="Sig_transdc_resp-reg_receiver"/>
</dbReference>
<evidence type="ECO:0000256" key="4">
    <source>
        <dbReference type="ARBA" id="ARBA00023125"/>
    </source>
</evidence>
<dbReference type="SUPFAM" id="SSF46894">
    <property type="entry name" value="C-terminal effector domain of the bipartite response regulators"/>
    <property type="match status" value="1"/>
</dbReference>
<reference evidence="10" key="1">
    <citation type="submission" date="2022-06" db="EMBL/GenBank/DDBJ databases">
        <title>Rothia sp. isolated from sandalwood seedling.</title>
        <authorList>
            <person name="Tuikhar N."/>
            <person name="Kirdat K."/>
            <person name="Thorat V."/>
            <person name="Swetha P."/>
            <person name="Padma S."/>
            <person name="Sundararaj R."/>
            <person name="Yadav A."/>
        </authorList>
    </citation>
    <scope>NUCLEOTIDE SEQUENCE</scope>
    <source>
        <strain evidence="10">AR01</strain>
    </source>
</reference>
<dbReference type="SMART" id="SM00862">
    <property type="entry name" value="Trans_reg_C"/>
    <property type="match status" value="1"/>
</dbReference>
<feature type="domain" description="Response regulatory" evidence="8">
    <location>
        <begin position="6"/>
        <end position="119"/>
    </location>
</feature>
<dbReference type="PROSITE" id="PS50110">
    <property type="entry name" value="RESPONSE_REGULATORY"/>
    <property type="match status" value="1"/>
</dbReference>
<sequence length="281" mass="31229">MDDGRVAVVVEHDDGMRTVLGAILRRTGFEVHYADAGIYGVALAAEVEPDLVTLAMDLPDIDGFEAIRRIRRLSDAHLVAISAWTEEADVVYGLQAGADDYMTKPLRRREFRARVDALLRRSERIRAPARSPARHGLDPAVPGGSWRQEMRRLGAIVVPGEGSRSHHQATLRPHRLVLNDLVVEPATYTALLGEAELPLTPTEFALVHAILRCGRMVRTKRALVRELRDGDAESGTFVSTADERSIEVHVANLRRKLGDDAMDPRWIETVRGVGYRAARPR</sequence>
<dbReference type="AlphaFoldDB" id="A0A9X2HG13"/>
<dbReference type="CDD" id="cd00383">
    <property type="entry name" value="trans_reg_C"/>
    <property type="match status" value="1"/>
</dbReference>
<dbReference type="InterPro" id="IPR001867">
    <property type="entry name" value="OmpR/PhoB-type_DNA-bd"/>
</dbReference>
<evidence type="ECO:0000313" key="11">
    <source>
        <dbReference type="Proteomes" id="UP001139502"/>
    </source>
</evidence>
<dbReference type="SMART" id="SM00448">
    <property type="entry name" value="REC"/>
    <property type="match status" value="1"/>
</dbReference>
<dbReference type="Proteomes" id="UP001139502">
    <property type="component" value="Unassembled WGS sequence"/>
</dbReference>
<dbReference type="InterPro" id="IPR036388">
    <property type="entry name" value="WH-like_DNA-bd_sf"/>
</dbReference>
<evidence type="ECO:0000256" key="5">
    <source>
        <dbReference type="ARBA" id="ARBA00023163"/>
    </source>
</evidence>
<dbReference type="InterPro" id="IPR011006">
    <property type="entry name" value="CheY-like_superfamily"/>
</dbReference>
<keyword evidence="3" id="KW-0805">Transcription regulation</keyword>
<comment type="caution">
    <text evidence="6">Lacks conserved residue(s) required for the propagation of feature annotation.</text>
</comment>
<keyword evidence="11" id="KW-1185">Reference proteome</keyword>
<accession>A0A9X2HG13</accession>
<keyword evidence="2" id="KW-0902">Two-component regulatory system</keyword>
<dbReference type="GO" id="GO:0005829">
    <property type="term" value="C:cytosol"/>
    <property type="evidence" value="ECO:0007669"/>
    <property type="project" value="TreeGrafter"/>
</dbReference>
<evidence type="ECO:0000313" key="10">
    <source>
        <dbReference type="EMBL" id="MCP3426679.1"/>
    </source>
</evidence>
<gene>
    <name evidence="10" type="ORF">NBM05_11865</name>
</gene>
<keyword evidence="1" id="KW-0597">Phosphoprotein</keyword>